<dbReference type="Gene3D" id="3.40.640.10">
    <property type="entry name" value="Type I PLP-dependent aspartate aminotransferase-like (Major domain)"/>
    <property type="match status" value="1"/>
</dbReference>
<dbReference type="InterPro" id="IPR036388">
    <property type="entry name" value="WH-like_DNA-bd_sf"/>
</dbReference>
<dbReference type="AlphaFoldDB" id="U1Y8K8"/>
<dbReference type="CDD" id="cd07377">
    <property type="entry name" value="WHTH_GntR"/>
    <property type="match status" value="1"/>
</dbReference>
<keyword evidence="6" id="KW-0805">Transcription regulation</keyword>
<evidence type="ECO:0000256" key="8">
    <source>
        <dbReference type="ARBA" id="ARBA00023163"/>
    </source>
</evidence>
<evidence type="ECO:0000256" key="5">
    <source>
        <dbReference type="ARBA" id="ARBA00022898"/>
    </source>
</evidence>
<protein>
    <submittedName>
        <fullName evidence="10">Putative HTH-type transcriptional regulator NorG</fullName>
    </submittedName>
</protein>
<dbReference type="SUPFAM" id="SSF53383">
    <property type="entry name" value="PLP-dependent transferases"/>
    <property type="match status" value="1"/>
</dbReference>
<keyword evidence="11" id="KW-1185">Reference proteome</keyword>
<dbReference type="InterPro" id="IPR015424">
    <property type="entry name" value="PyrdxlP-dep_Trfase"/>
</dbReference>
<dbReference type="SUPFAM" id="SSF46785">
    <property type="entry name" value="Winged helix' DNA-binding domain"/>
    <property type="match status" value="1"/>
</dbReference>
<dbReference type="InterPro" id="IPR004839">
    <property type="entry name" value="Aminotransferase_I/II_large"/>
</dbReference>
<dbReference type="GO" id="GO:0003700">
    <property type="term" value="F:DNA-binding transcription factor activity"/>
    <property type="evidence" value="ECO:0007669"/>
    <property type="project" value="InterPro"/>
</dbReference>
<comment type="cofactor">
    <cofactor evidence="1">
        <name>pyridoxal 5'-phosphate</name>
        <dbReference type="ChEBI" id="CHEBI:597326"/>
    </cofactor>
</comment>
<evidence type="ECO:0000256" key="7">
    <source>
        <dbReference type="ARBA" id="ARBA00023125"/>
    </source>
</evidence>
<dbReference type="InterPro" id="IPR036390">
    <property type="entry name" value="WH_DNA-bd_sf"/>
</dbReference>
<dbReference type="STRING" id="649747.HMPREF0083_03406"/>
<keyword evidence="3" id="KW-0032">Aminotransferase</keyword>
<dbReference type="HOGENOM" id="CLU_017584_0_0_9"/>
<dbReference type="PRINTS" id="PR00035">
    <property type="entry name" value="HTHGNTR"/>
</dbReference>
<dbReference type="PROSITE" id="PS50949">
    <property type="entry name" value="HTH_GNTR"/>
    <property type="match status" value="1"/>
</dbReference>
<dbReference type="Gene3D" id="3.90.1150.10">
    <property type="entry name" value="Aspartate Aminotransferase, domain 1"/>
    <property type="match status" value="1"/>
</dbReference>
<dbReference type="Pfam" id="PF00392">
    <property type="entry name" value="GntR"/>
    <property type="match status" value="1"/>
</dbReference>
<feature type="domain" description="HTH gntR-type" evidence="9">
    <location>
        <begin position="28"/>
        <end position="96"/>
    </location>
</feature>
<evidence type="ECO:0000256" key="4">
    <source>
        <dbReference type="ARBA" id="ARBA00022679"/>
    </source>
</evidence>
<dbReference type="Pfam" id="PF00155">
    <property type="entry name" value="Aminotran_1_2"/>
    <property type="match status" value="1"/>
</dbReference>
<dbReference type="InterPro" id="IPR000524">
    <property type="entry name" value="Tscrpt_reg_HTH_GntR"/>
</dbReference>
<comment type="similarity">
    <text evidence="2">In the C-terminal section; belongs to the class-I pyridoxal-phosphate-dependent aminotransferase family.</text>
</comment>
<dbReference type="GO" id="GO:0003677">
    <property type="term" value="F:DNA binding"/>
    <property type="evidence" value="ECO:0007669"/>
    <property type="project" value="UniProtKB-KW"/>
</dbReference>
<evidence type="ECO:0000256" key="6">
    <source>
        <dbReference type="ARBA" id="ARBA00023015"/>
    </source>
</evidence>
<sequence length="502" mass="56294">MNPTTSTNKGRKELVWMDSDKRNLSKHLPKYQQIVDVIKGKIANGEWPIGSKIPSQRTLAKTFGVNRSTVITALDELMADGLIEGKMGMGTFVVNNTWTLLATNPPPDWSTYLKSGLHQPSQTMVQEINKDESNERLIQLSKGALSPDIFPLDKMKLVMQKVTEKMGILSYEEPKGYLPLRQALSSYVKTIGIEASPSSILIVSGALQALQLISVGLLHRGSTVLLEQPSYLYSLHVFQSAGMKLAGLPMDKQGLLPDFIAAQRKQQNKAILYSIPCFHNPTGILMSEKRRQELLQMCEEERLPIIEDDIYRELWTNEPPPAPLKARDRHGHVLYIGSLSKTLSPGLRIGWIIGPEPVIERLSDIKMQTDYGSGSISQRVAAEWLESGLYHQYLASVREQLTIRKAAAMEALEMYMGNIATWDVPEGGFFIWLKINEKLSTKELFTKAIHKGILLNPGTIYAQESGLYVRLSYAYASLLEIREGIRQMATIIQDSRSDYLSM</sequence>
<dbReference type="FunFam" id="3.40.640.10:FF:000023">
    <property type="entry name" value="Transcriptional regulator, GntR family"/>
    <property type="match status" value="1"/>
</dbReference>
<organism evidence="10 11">
    <name type="scientific">Aneurinibacillus aneurinilyticus ATCC 12856</name>
    <dbReference type="NCBI Taxonomy" id="649747"/>
    <lineage>
        <taxon>Bacteria</taxon>
        <taxon>Bacillati</taxon>
        <taxon>Bacillota</taxon>
        <taxon>Bacilli</taxon>
        <taxon>Bacillales</taxon>
        <taxon>Paenibacillaceae</taxon>
        <taxon>Aneurinibacillus group</taxon>
        <taxon>Aneurinibacillus</taxon>
    </lineage>
</organism>
<dbReference type="SMART" id="SM00345">
    <property type="entry name" value="HTH_GNTR"/>
    <property type="match status" value="1"/>
</dbReference>
<dbReference type="Gene3D" id="1.10.10.10">
    <property type="entry name" value="Winged helix-like DNA-binding domain superfamily/Winged helix DNA-binding domain"/>
    <property type="match status" value="1"/>
</dbReference>
<dbReference type="EMBL" id="AWSJ01000202">
    <property type="protein sequence ID" value="ERI08507.1"/>
    <property type="molecule type" value="Genomic_DNA"/>
</dbReference>
<evidence type="ECO:0000256" key="2">
    <source>
        <dbReference type="ARBA" id="ARBA00005384"/>
    </source>
</evidence>
<evidence type="ECO:0000256" key="1">
    <source>
        <dbReference type="ARBA" id="ARBA00001933"/>
    </source>
</evidence>
<dbReference type="FunFam" id="1.10.10.10:FF:000079">
    <property type="entry name" value="GntR family transcriptional regulator"/>
    <property type="match status" value="1"/>
</dbReference>
<evidence type="ECO:0000259" key="9">
    <source>
        <dbReference type="PROSITE" id="PS50949"/>
    </source>
</evidence>
<gene>
    <name evidence="10" type="ORF">HMPREF0083_03406</name>
</gene>
<reference evidence="10 11" key="1">
    <citation type="submission" date="2013-08" db="EMBL/GenBank/DDBJ databases">
        <authorList>
            <person name="Weinstock G."/>
            <person name="Sodergren E."/>
            <person name="Wylie T."/>
            <person name="Fulton L."/>
            <person name="Fulton R."/>
            <person name="Fronick C."/>
            <person name="O'Laughlin M."/>
            <person name="Godfrey J."/>
            <person name="Miner T."/>
            <person name="Herter B."/>
            <person name="Appelbaum E."/>
            <person name="Cordes M."/>
            <person name="Lek S."/>
            <person name="Wollam A."/>
            <person name="Pepin K.H."/>
            <person name="Palsikar V.B."/>
            <person name="Mitreva M."/>
            <person name="Wilson R.K."/>
        </authorList>
    </citation>
    <scope>NUCLEOTIDE SEQUENCE [LARGE SCALE GENOMIC DNA]</scope>
    <source>
        <strain evidence="10 11">ATCC 12856</strain>
    </source>
</reference>
<keyword evidence="7" id="KW-0238">DNA-binding</keyword>
<dbReference type="Proteomes" id="UP000016511">
    <property type="component" value="Unassembled WGS sequence"/>
</dbReference>
<evidence type="ECO:0000313" key="10">
    <source>
        <dbReference type="EMBL" id="ERI08507.1"/>
    </source>
</evidence>
<name>U1Y8K8_ANEAE</name>
<dbReference type="PATRIC" id="fig|649747.3.peg.3096"/>
<keyword evidence="4" id="KW-0808">Transferase</keyword>
<dbReference type="GO" id="GO:0008483">
    <property type="term" value="F:transaminase activity"/>
    <property type="evidence" value="ECO:0007669"/>
    <property type="project" value="UniProtKB-KW"/>
</dbReference>
<dbReference type="GO" id="GO:0030170">
    <property type="term" value="F:pyridoxal phosphate binding"/>
    <property type="evidence" value="ECO:0007669"/>
    <property type="project" value="InterPro"/>
</dbReference>
<dbReference type="CDD" id="cd00609">
    <property type="entry name" value="AAT_like"/>
    <property type="match status" value="1"/>
</dbReference>
<dbReference type="eggNOG" id="COG1167">
    <property type="taxonomic scope" value="Bacteria"/>
</dbReference>
<dbReference type="PANTHER" id="PTHR46577">
    <property type="entry name" value="HTH-TYPE TRANSCRIPTIONAL REGULATORY PROTEIN GABR"/>
    <property type="match status" value="1"/>
</dbReference>
<keyword evidence="8" id="KW-0804">Transcription</keyword>
<comment type="caution">
    <text evidence="10">The sequence shown here is derived from an EMBL/GenBank/DDBJ whole genome shotgun (WGS) entry which is preliminary data.</text>
</comment>
<keyword evidence="5" id="KW-0663">Pyridoxal phosphate</keyword>
<dbReference type="InterPro" id="IPR015422">
    <property type="entry name" value="PyrdxlP-dep_Trfase_small"/>
</dbReference>
<proteinExistence type="inferred from homology"/>
<dbReference type="PANTHER" id="PTHR46577:SF2">
    <property type="entry name" value="TRANSCRIPTIONAL REGULATORY PROTEIN"/>
    <property type="match status" value="1"/>
</dbReference>
<dbReference type="InterPro" id="IPR051446">
    <property type="entry name" value="HTH_trans_reg/aminotransferase"/>
</dbReference>
<evidence type="ECO:0000256" key="3">
    <source>
        <dbReference type="ARBA" id="ARBA00022576"/>
    </source>
</evidence>
<evidence type="ECO:0000313" key="11">
    <source>
        <dbReference type="Proteomes" id="UP000016511"/>
    </source>
</evidence>
<accession>U1Y8K8</accession>
<dbReference type="InterPro" id="IPR015421">
    <property type="entry name" value="PyrdxlP-dep_Trfase_major"/>
</dbReference>